<dbReference type="SUPFAM" id="SSF49785">
    <property type="entry name" value="Galactose-binding domain-like"/>
    <property type="match status" value="1"/>
</dbReference>
<feature type="signal peptide" evidence="1">
    <location>
        <begin position="1"/>
        <end position="20"/>
    </location>
</feature>
<reference evidence="2 4" key="2">
    <citation type="journal article" date="2013" name="Nature">
        <title>Insights into bilaterian evolution from three spiralian genomes.</title>
        <authorList>
            <person name="Simakov O."/>
            <person name="Marletaz F."/>
            <person name="Cho S.J."/>
            <person name="Edsinger-Gonzales E."/>
            <person name="Havlak P."/>
            <person name="Hellsten U."/>
            <person name="Kuo D.H."/>
            <person name="Larsson T."/>
            <person name="Lv J."/>
            <person name="Arendt D."/>
            <person name="Savage R."/>
            <person name="Osoegawa K."/>
            <person name="de Jong P."/>
            <person name="Grimwood J."/>
            <person name="Chapman J.A."/>
            <person name="Shapiro H."/>
            <person name="Aerts A."/>
            <person name="Otillar R.P."/>
            <person name="Terry A.Y."/>
            <person name="Boore J.L."/>
            <person name="Grigoriev I.V."/>
            <person name="Lindberg D.R."/>
            <person name="Seaver E.C."/>
            <person name="Weisblat D.A."/>
            <person name="Putnam N.H."/>
            <person name="Rokhsar D.S."/>
        </authorList>
    </citation>
    <scope>NUCLEOTIDE SEQUENCE</scope>
    <source>
        <strain evidence="2 4">I ESC-2004</strain>
    </source>
</reference>
<dbReference type="HOGENOM" id="CLU_1305910_0_0_1"/>
<name>R7TMN2_CAPTE</name>
<evidence type="ECO:0008006" key="5">
    <source>
        <dbReference type="Google" id="ProtNLM"/>
    </source>
</evidence>
<keyword evidence="4" id="KW-1185">Reference proteome</keyword>
<evidence type="ECO:0000256" key="1">
    <source>
        <dbReference type="SAM" id="SignalP"/>
    </source>
</evidence>
<dbReference type="AlphaFoldDB" id="R7TMN2"/>
<dbReference type="Proteomes" id="UP000014760">
    <property type="component" value="Unassembled WGS sequence"/>
</dbReference>
<organism evidence="2">
    <name type="scientific">Capitella teleta</name>
    <name type="common">Polychaete worm</name>
    <dbReference type="NCBI Taxonomy" id="283909"/>
    <lineage>
        <taxon>Eukaryota</taxon>
        <taxon>Metazoa</taxon>
        <taxon>Spiralia</taxon>
        <taxon>Lophotrochozoa</taxon>
        <taxon>Annelida</taxon>
        <taxon>Polychaeta</taxon>
        <taxon>Sedentaria</taxon>
        <taxon>Scolecida</taxon>
        <taxon>Capitellidae</taxon>
        <taxon>Capitella</taxon>
    </lineage>
</organism>
<gene>
    <name evidence="2" type="ORF">CAPTEDRAFT_203023</name>
</gene>
<keyword evidence="1" id="KW-0732">Signal</keyword>
<dbReference type="EMBL" id="KB309217">
    <property type="protein sequence ID" value="ELT95133.1"/>
    <property type="molecule type" value="Genomic_DNA"/>
</dbReference>
<dbReference type="EMBL" id="AMQN01002457">
    <property type="status" value="NOT_ANNOTATED_CDS"/>
    <property type="molecule type" value="Genomic_DNA"/>
</dbReference>
<protein>
    <recommendedName>
        <fullName evidence="5">F5/8 type C domain-containing protein</fullName>
    </recommendedName>
</protein>
<accession>R7TMN2</accession>
<dbReference type="Gene3D" id="2.60.120.260">
    <property type="entry name" value="Galactose-binding domain-like"/>
    <property type="match status" value="1"/>
</dbReference>
<dbReference type="InterPro" id="IPR008979">
    <property type="entry name" value="Galactose-bd-like_sf"/>
</dbReference>
<feature type="chain" id="PRO_5008787174" description="F5/8 type C domain-containing protein" evidence="1">
    <location>
        <begin position="21"/>
        <end position="211"/>
    </location>
</feature>
<dbReference type="EnsemblMetazoa" id="CapteT203023">
    <property type="protein sequence ID" value="CapteP203023"/>
    <property type="gene ID" value="CapteG203023"/>
</dbReference>
<dbReference type="OrthoDB" id="10028859at2759"/>
<reference evidence="4" key="1">
    <citation type="submission" date="2012-12" db="EMBL/GenBank/DDBJ databases">
        <authorList>
            <person name="Hellsten U."/>
            <person name="Grimwood J."/>
            <person name="Chapman J.A."/>
            <person name="Shapiro H."/>
            <person name="Aerts A."/>
            <person name="Otillar R.P."/>
            <person name="Terry A.Y."/>
            <person name="Boore J.L."/>
            <person name="Simakov O."/>
            <person name="Marletaz F."/>
            <person name="Cho S.-J."/>
            <person name="Edsinger-Gonzales E."/>
            <person name="Havlak P."/>
            <person name="Kuo D.-H."/>
            <person name="Larsson T."/>
            <person name="Lv J."/>
            <person name="Arendt D."/>
            <person name="Savage R."/>
            <person name="Osoegawa K."/>
            <person name="de Jong P."/>
            <person name="Lindberg D.R."/>
            <person name="Seaver E.C."/>
            <person name="Weisblat D.A."/>
            <person name="Putnam N.H."/>
            <person name="Grigoriev I.V."/>
            <person name="Rokhsar D.S."/>
        </authorList>
    </citation>
    <scope>NUCLEOTIDE SEQUENCE</scope>
    <source>
        <strain evidence="4">I ESC-2004</strain>
    </source>
</reference>
<evidence type="ECO:0000313" key="2">
    <source>
        <dbReference type="EMBL" id="ELT95133.1"/>
    </source>
</evidence>
<evidence type="ECO:0000313" key="4">
    <source>
        <dbReference type="Proteomes" id="UP000014760"/>
    </source>
</evidence>
<proteinExistence type="predicted"/>
<reference evidence="3" key="3">
    <citation type="submission" date="2015-06" db="UniProtKB">
        <authorList>
            <consortium name="EnsemblMetazoa"/>
        </authorList>
    </citation>
    <scope>IDENTIFICATION</scope>
</reference>
<evidence type="ECO:0000313" key="3">
    <source>
        <dbReference type="EnsemblMetazoa" id="CapteP203023"/>
    </source>
</evidence>
<sequence>MGFPMLFMLVYLILTHEMIGVNVQFSELLWTLFTLGKQSKAKTNQIICAPSCNLIMSYTYIVSQSLHAFHFHIWFVPIAASCQYTAYEPLIANSQHSQLTASSAQKGHGASESKSTGLGWCPTRVSVNPWIQIDFVTWGRINGAYNNQFVKSYRINYCADDSNVWTDYADAEGNTTFNLVGPKISAHQLLTTNPVLASMQGIIAFDCNIRD</sequence>